<feature type="transmembrane region" description="Helical" evidence="1">
    <location>
        <begin position="7"/>
        <end position="24"/>
    </location>
</feature>
<reference evidence="3" key="1">
    <citation type="submission" date="2017-09" db="EMBL/GenBank/DDBJ databases">
        <authorList>
            <person name="Varghese N."/>
            <person name="Submissions S."/>
        </authorList>
    </citation>
    <scope>NUCLEOTIDE SEQUENCE [LARGE SCALE GENOMIC DNA]</scope>
    <source>
        <strain evidence="3">CGMCC 1.12641</strain>
    </source>
</reference>
<organism evidence="2 3">
    <name type="scientific">Salinimicrobium sediminis</name>
    <dbReference type="NCBI Taxonomy" id="1343891"/>
    <lineage>
        <taxon>Bacteria</taxon>
        <taxon>Pseudomonadati</taxon>
        <taxon>Bacteroidota</taxon>
        <taxon>Flavobacteriia</taxon>
        <taxon>Flavobacteriales</taxon>
        <taxon>Flavobacteriaceae</taxon>
        <taxon>Salinimicrobium</taxon>
    </lineage>
</organism>
<evidence type="ECO:0000256" key="1">
    <source>
        <dbReference type="SAM" id="Phobius"/>
    </source>
</evidence>
<keyword evidence="1" id="KW-1133">Transmembrane helix</keyword>
<evidence type="ECO:0008006" key="4">
    <source>
        <dbReference type="Google" id="ProtNLM"/>
    </source>
</evidence>
<feature type="transmembrane region" description="Helical" evidence="1">
    <location>
        <begin position="79"/>
        <end position="100"/>
    </location>
</feature>
<protein>
    <recommendedName>
        <fullName evidence="4">DUF4199 domain-containing protein</fullName>
    </recommendedName>
</protein>
<keyword evidence="1" id="KW-0812">Transmembrane</keyword>
<dbReference type="EMBL" id="OCMF01000001">
    <property type="protein sequence ID" value="SOC78601.1"/>
    <property type="molecule type" value="Genomic_DNA"/>
</dbReference>
<dbReference type="Proteomes" id="UP000219193">
    <property type="component" value="Unassembled WGS sequence"/>
</dbReference>
<proteinExistence type="predicted"/>
<dbReference type="RefSeq" id="WP_097054413.1">
    <property type="nucleotide sequence ID" value="NZ_OCMF01000001.1"/>
</dbReference>
<dbReference type="Pfam" id="PF13858">
    <property type="entry name" value="DUF4199"/>
    <property type="match status" value="1"/>
</dbReference>
<accession>A0A285WZR0</accession>
<name>A0A285WZR0_9FLAO</name>
<keyword evidence="1" id="KW-0472">Membrane</keyword>
<dbReference type="InterPro" id="IPR025250">
    <property type="entry name" value="DUF4199"/>
</dbReference>
<evidence type="ECO:0000313" key="3">
    <source>
        <dbReference type="Proteomes" id="UP000219193"/>
    </source>
</evidence>
<keyword evidence="3" id="KW-1185">Reference proteome</keyword>
<dbReference type="OrthoDB" id="5766000at2"/>
<gene>
    <name evidence="2" type="ORF">SAMN06296241_0113</name>
</gene>
<feature type="transmembrane region" description="Helical" evidence="1">
    <location>
        <begin position="132"/>
        <end position="155"/>
    </location>
</feature>
<feature type="transmembrane region" description="Helical" evidence="1">
    <location>
        <begin position="39"/>
        <end position="58"/>
    </location>
</feature>
<evidence type="ECO:0000313" key="2">
    <source>
        <dbReference type="EMBL" id="SOC78601.1"/>
    </source>
</evidence>
<dbReference type="AlphaFoldDB" id="A0A285WZR0"/>
<sequence length="172" mass="19815">MSKYRIEIKWAIIFSVVMILWMIGEKLFGLHDEYISEHAFYTSFFAIVAIGIYLFALYDKRKNFHNGFMSWKEGFKAGAILTLGIVILSPFVQLLISQVITPEYFRNITEYSVQAGEMTREEADTYFNLKNYIIQSMVWAAITGLITAAIAALILRRKVPNPHQVKGTTPYR</sequence>